<dbReference type="GO" id="GO:0071949">
    <property type="term" value="F:FAD binding"/>
    <property type="evidence" value="ECO:0007669"/>
    <property type="project" value="InterPro"/>
</dbReference>
<keyword evidence="6" id="KW-0274">FAD</keyword>
<evidence type="ECO:0000256" key="7">
    <source>
        <dbReference type="ARBA" id="ARBA00023002"/>
    </source>
</evidence>
<evidence type="ECO:0000313" key="17">
    <source>
        <dbReference type="EMBL" id="KZC12885.1"/>
    </source>
</evidence>
<comment type="cofactor">
    <cofactor evidence="1">
        <name>FAD</name>
        <dbReference type="ChEBI" id="CHEBI:57692"/>
    </cofactor>
</comment>
<dbReference type="Gene3D" id="3.30.43.10">
    <property type="entry name" value="Uridine Diphospho-n-acetylenolpyruvylglucosamine Reductase, domain 2"/>
    <property type="match status" value="1"/>
</dbReference>
<dbReference type="InterPro" id="IPR016164">
    <property type="entry name" value="FAD-linked_Oxase-like_C"/>
</dbReference>
<dbReference type="Gene3D" id="3.30.465.10">
    <property type="match status" value="1"/>
</dbReference>
<dbReference type="Gene3D" id="2.60.40.790">
    <property type="match status" value="1"/>
</dbReference>
<dbReference type="InterPro" id="IPR016169">
    <property type="entry name" value="FAD-bd_PCMH_sub2"/>
</dbReference>
<dbReference type="Gene3D" id="1.10.45.10">
    <property type="entry name" value="Vanillyl-alcohol Oxidase, Chain A, domain 4"/>
    <property type="match status" value="1"/>
</dbReference>
<evidence type="ECO:0000256" key="1">
    <source>
        <dbReference type="ARBA" id="ARBA00001974"/>
    </source>
</evidence>
<dbReference type="InterPro" id="IPR008978">
    <property type="entry name" value="HSP20-like_chaperone"/>
</dbReference>
<dbReference type="SUPFAM" id="SSF56176">
    <property type="entry name" value="FAD-binding/transporter-associated domain-like"/>
    <property type="match status" value="1"/>
</dbReference>
<dbReference type="InterPro" id="IPR051264">
    <property type="entry name" value="FAD-oxidored/transferase_4"/>
</dbReference>
<dbReference type="PROSITE" id="PS01031">
    <property type="entry name" value="SHSP"/>
    <property type="match status" value="1"/>
</dbReference>
<dbReference type="CDD" id="cd06526">
    <property type="entry name" value="metazoan_ACD"/>
    <property type="match status" value="1"/>
</dbReference>
<dbReference type="EMBL" id="KQ434977">
    <property type="protein sequence ID" value="KZC12885.1"/>
    <property type="molecule type" value="Genomic_DNA"/>
</dbReference>
<dbReference type="InterPro" id="IPR006094">
    <property type="entry name" value="Oxid_FAD_bind_N"/>
</dbReference>
<dbReference type="OrthoDB" id="1431247at2759"/>
<comment type="subcellular location">
    <subcellularLocation>
        <location evidence="2">Peroxisome</location>
    </subcellularLocation>
</comment>
<comment type="similarity">
    <text evidence="3">Belongs to the FAD-binding oxidoreductase/transferase type 4 family.</text>
</comment>
<gene>
    <name evidence="17" type="ORF">WN55_04402</name>
</gene>
<dbReference type="InterPro" id="IPR016171">
    <property type="entry name" value="Vanillyl_alc_oxidase_C-sub2"/>
</dbReference>
<dbReference type="Proteomes" id="UP000076502">
    <property type="component" value="Unassembled WGS sequence"/>
</dbReference>
<sequence>MCSRVPFRVLRTVTSFRSFSANTKPAFTSDRYKVQRGPYARITNEHTDFFDSLLGPNRVISNSEECEHYNIDYSKIVRGKSNLILKPKTTEEVSAILKYCNDNRLAVCPQSGNTGLVGGSVPVFDEIVISMKLMNKIIETNELAGVLTCEAGCVLEDMDNHLATVGLMMPIDLGAKGSCLIGGCVSTNAGGLRLLRYGNLHGNVLGLEAVKANGDVVDCLSTLKKNNTGYHLKHLFIGSEGTLGIVTKVAIQCPPLPRAINVAFLGLNSFDKVLKAFQLAKKELGEILSSYEMMDKLSLDVSTGTFDLKNPLTTKPDGHDFYVLLETSGSNNIWSLRERISEGILREGYVFKYDISIPLPSFYKVIEVLRDRVRDPRIIRISGYGHLGDGNIHVQISIPTYEADIAAQLQPFIFEYVSSLRGSVSAEHGIGFTKTKYLHMSRTPSEIDLMHDLKKLMDPNGILNPYKVLHPLKTLSSIITEMALLTRNLFRNWWDDMDRYHRELDEHFKRLAMTNRDDYWQTPAIPSFNEFFLPWRNMMERLEREAGGNASLESSNDKFQVIVDVQQFAPEEITVRTDDKCITIEGKHEEKKDEHGFISRHFVRRYELPQGYDIGHVKPSLSSDGVLTVTVPKLVLPAPGERIVPIERRYAPAIKAT</sequence>
<dbReference type="SUPFAM" id="SSF55103">
    <property type="entry name" value="FAD-linked oxidases, C-terminal domain"/>
    <property type="match status" value="1"/>
</dbReference>
<evidence type="ECO:0000256" key="2">
    <source>
        <dbReference type="ARBA" id="ARBA00004275"/>
    </source>
</evidence>
<keyword evidence="8" id="KW-0576">Peroxisome</keyword>
<evidence type="ECO:0000256" key="13">
    <source>
        <dbReference type="PROSITE-ProRule" id="PRU00285"/>
    </source>
</evidence>
<organism evidence="17 18">
    <name type="scientific">Dufourea novaeangliae</name>
    <name type="common">Sweat bee</name>
    <dbReference type="NCBI Taxonomy" id="178035"/>
    <lineage>
        <taxon>Eukaryota</taxon>
        <taxon>Metazoa</taxon>
        <taxon>Ecdysozoa</taxon>
        <taxon>Arthropoda</taxon>
        <taxon>Hexapoda</taxon>
        <taxon>Insecta</taxon>
        <taxon>Pterygota</taxon>
        <taxon>Neoptera</taxon>
        <taxon>Endopterygota</taxon>
        <taxon>Hymenoptera</taxon>
        <taxon>Apocrita</taxon>
        <taxon>Aculeata</taxon>
        <taxon>Apoidea</taxon>
        <taxon>Anthophila</taxon>
        <taxon>Halictidae</taxon>
        <taxon>Rophitinae</taxon>
        <taxon>Dufourea</taxon>
    </lineage>
</organism>
<keyword evidence="18" id="KW-1185">Reference proteome</keyword>
<protein>
    <recommendedName>
        <fullName evidence="10">D-2-hydroxyglutarate dehydrogenase, mitochondrial</fullName>
        <ecNumber evidence="9">1.1.99.39</ecNumber>
    </recommendedName>
</protein>
<dbReference type="Pfam" id="PF02913">
    <property type="entry name" value="FAD-oxidase_C"/>
    <property type="match status" value="1"/>
</dbReference>
<evidence type="ECO:0000256" key="6">
    <source>
        <dbReference type="ARBA" id="ARBA00022827"/>
    </source>
</evidence>
<dbReference type="InterPro" id="IPR004113">
    <property type="entry name" value="FAD-bd_oxidored_4_C"/>
</dbReference>
<comment type="subunit">
    <text evidence="4">Homodimer.</text>
</comment>
<evidence type="ECO:0000256" key="8">
    <source>
        <dbReference type="ARBA" id="ARBA00023140"/>
    </source>
</evidence>
<comment type="catalytic activity">
    <reaction evidence="12">
        <text>(R)-malate + A = oxaloacetate + AH2</text>
        <dbReference type="Rhea" id="RHEA:67460"/>
        <dbReference type="ChEBI" id="CHEBI:13193"/>
        <dbReference type="ChEBI" id="CHEBI:15588"/>
        <dbReference type="ChEBI" id="CHEBI:16452"/>
        <dbReference type="ChEBI" id="CHEBI:17499"/>
    </reaction>
    <physiologicalReaction direction="left-to-right" evidence="12">
        <dbReference type="Rhea" id="RHEA:67461"/>
    </physiologicalReaction>
</comment>
<evidence type="ECO:0000256" key="12">
    <source>
        <dbReference type="ARBA" id="ARBA00049267"/>
    </source>
</evidence>
<evidence type="ECO:0000256" key="4">
    <source>
        <dbReference type="ARBA" id="ARBA00011738"/>
    </source>
</evidence>
<dbReference type="Pfam" id="PF01565">
    <property type="entry name" value="FAD_binding_4"/>
    <property type="match status" value="1"/>
</dbReference>
<dbReference type="InterPro" id="IPR002068">
    <property type="entry name" value="A-crystallin/Hsp20_dom"/>
</dbReference>
<keyword evidence="5" id="KW-0285">Flavoprotein</keyword>
<dbReference type="FunFam" id="1.10.45.10:FF:000001">
    <property type="entry name" value="D-lactate dehydrogenase mitochondrial"/>
    <property type="match status" value="1"/>
</dbReference>
<dbReference type="FunFam" id="3.30.465.10:FF:000001">
    <property type="entry name" value="D-2-hydroxyglutarate dehydrogenase, mitochondrial"/>
    <property type="match status" value="1"/>
</dbReference>
<feature type="domain" description="FAD-binding PCMH-type" evidence="16">
    <location>
        <begin position="77"/>
        <end position="256"/>
    </location>
</feature>
<evidence type="ECO:0000256" key="11">
    <source>
        <dbReference type="ARBA" id="ARBA00045410"/>
    </source>
</evidence>
<dbReference type="SUPFAM" id="SSF49764">
    <property type="entry name" value="HSP20-like chaperones"/>
    <property type="match status" value="1"/>
</dbReference>
<evidence type="ECO:0000259" key="16">
    <source>
        <dbReference type="PROSITE" id="PS51387"/>
    </source>
</evidence>
<dbReference type="STRING" id="178035.A0A154PLY0"/>
<comment type="function">
    <text evidence="11">Catalyzes the oxidation of D-2-hydroxyglutarate (D-2-HG) to alpha-ketoglutarate. Also catalyzes the oxidation of other D-2-hydroxyacids, such as D-malate (D-MAL) and D-lactate (D-LAC). Exhibits high activities towards D-2-HG and D-MAL but a very weak activity towards D-LAC.</text>
</comment>
<evidence type="ECO:0000256" key="14">
    <source>
        <dbReference type="RuleBase" id="RU003616"/>
    </source>
</evidence>
<dbReference type="InterPro" id="IPR016166">
    <property type="entry name" value="FAD-bd_PCMH"/>
</dbReference>
<comment type="similarity">
    <text evidence="13 14">Belongs to the small heat shock protein (HSP20) family.</text>
</comment>
<accession>A0A154PLY0</accession>
<dbReference type="GO" id="GO:0051990">
    <property type="term" value="F:(R)-2-hydroxyglutarate dehydrogenase activity"/>
    <property type="evidence" value="ECO:0007669"/>
    <property type="project" value="UniProtKB-EC"/>
</dbReference>
<dbReference type="Gene3D" id="3.30.70.2740">
    <property type="match status" value="1"/>
</dbReference>
<evidence type="ECO:0000256" key="10">
    <source>
        <dbReference type="ARBA" id="ARBA00039639"/>
    </source>
</evidence>
<dbReference type="InterPro" id="IPR016167">
    <property type="entry name" value="FAD-bd_PCMH_sub1"/>
</dbReference>
<dbReference type="FunFam" id="3.30.43.10:FF:000011">
    <property type="entry name" value="D-lactate dehydrogenase (Cytochrome)"/>
    <property type="match status" value="1"/>
</dbReference>
<reference evidence="17 18" key="1">
    <citation type="submission" date="2015-07" db="EMBL/GenBank/DDBJ databases">
        <title>The genome of Dufourea novaeangliae.</title>
        <authorList>
            <person name="Pan H."/>
            <person name="Kapheim K."/>
        </authorList>
    </citation>
    <scope>NUCLEOTIDE SEQUENCE [LARGE SCALE GENOMIC DNA]</scope>
    <source>
        <strain evidence="17">0120121106</strain>
        <tissue evidence="17">Whole body</tissue>
    </source>
</reference>
<dbReference type="EC" id="1.1.99.39" evidence="9"/>
<dbReference type="AlphaFoldDB" id="A0A154PLY0"/>
<evidence type="ECO:0000259" key="15">
    <source>
        <dbReference type="PROSITE" id="PS01031"/>
    </source>
</evidence>
<evidence type="ECO:0000256" key="3">
    <source>
        <dbReference type="ARBA" id="ARBA00008000"/>
    </source>
</evidence>
<dbReference type="Gene3D" id="3.30.70.2190">
    <property type="match status" value="1"/>
</dbReference>
<dbReference type="PANTHER" id="PTHR43716:SF1">
    <property type="entry name" value="D-2-HYDROXYGLUTARATE DEHYDROGENASE, MITOCHONDRIAL"/>
    <property type="match status" value="1"/>
</dbReference>
<name>A0A154PLY0_DUFNO</name>
<dbReference type="PROSITE" id="PS51387">
    <property type="entry name" value="FAD_PCMH"/>
    <property type="match status" value="1"/>
</dbReference>
<evidence type="ECO:0000313" key="18">
    <source>
        <dbReference type="Proteomes" id="UP000076502"/>
    </source>
</evidence>
<dbReference type="GO" id="GO:0005777">
    <property type="term" value="C:peroxisome"/>
    <property type="evidence" value="ECO:0007669"/>
    <property type="project" value="UniProtKB-SubCell"/>
</dbReference>
<feature type="domain" description="SHSP" evidence="15">
    <location>
        <begin position="541"/>
        <end position="649"/>
    </location>
</feature>
<dbReference type="PANTHER" id="PTHR43716">
    <property type="entry name" value="D-2-HYDROXYGLUTARATE DEHYDROGENASE, MITOCHONDRIAL"/>
    <property type="match status" value="1"/>
</dbReference>
<proteinExistence type="inferred from homology"/>
<dbReference type="GO" id="GO:0005739">
    <property type="term" value="C:mitochondrion"/>
    <property type="evidence" value="ECO:0007669"/>
    <property type="project" value="TreeGrafter"/>
</dbReference>
<keyword evidence="7" id="KW-0560">Oxidoreductase</keyword>
<evidence type="ECO:0000256" key="9">
    <source>
        <dbReference type="ARBA" id="ARBA00039003"/>
    </source>
</evidence>
<dbReference type="Pfam" id="PF00011">
    <property type="entry name" value="HSP20"/>
    <property type="match status" value="1"/>
</dbReference>
<evidence type="ECO:0000256" key="5">
    <source>
        <dbReference type="ARBA" id="ARBA00022630"/>
    </source>
</evidence>
<dbReference type="InterPro" id="IPR036318">
    <property type="entry name" value="FAD-bd_PCMH-like_sf"/>
</dbReference>